<gene>
    <name evidence="3" type="ORF">COX90_01150</name>
</gene>
<protein>
    <submittedName>
        <fullName evidence="3">Uncharacterized protein</fullName>
    </submittedName>
</protein>
<keyword evidence="2" id="KW-1133">Transmembrane helix</keyword>
<evidence type="ECO:0000313" key="3">
    <source>
        <dbReference type="EMBL" id="PIZ89091.1"/>
    </source>
</evidence>
<accession>A0A2M7UYN4</accession>
<evidence type="ECO:0000256" key="2">
    <source>
        <dbReference type="SAM" id="Phobius"/>
    </source>
</evidence>
<comment type="caution">
    <text evidence="3">The sequence shown here is derived from an EMBL/GenBank/DDBJ whole genome shotgun (WGS) entry which is preliminary data.</text>
</comment>
<dbReference type="Proteomes" id="UP000230760">
    <property type="component" value="Unassembled WGS sequence"/>
</dbReference>
<proteinExistence type="predicted"/>
<keyword evidence="2" id="KW-0812">Transmembrane</keyword>
<evidence type="ECO:0000313" key="4">
    <source>
        <dbReference type="Proteomes" id="UP000230760"/>
    </source>
</evidence>
<sequence>MNNFSSMEQGTPSEEERGVKLRIKSRPSIESPSAAPLTDTSPEQPVSKKEKKIKKPKEKKPPKEKNKFPVVPILIGLVTAGAISWTVYALAIGQLDTLKNIEEVTIDRAGREVRYAYFSSDDGVANTDAERWDNGEWTGYSSEALFINLNPTGTYSEPMAFIEGCGPQCFFDPDKFPAGGRPVVEEMLGLTPAEYDYYSTHLSEWGSIKGGLIERLKEKYPNDPWFPKMFNLSPTDLKSKQPSDFENWYNKWHEIGQQTGVFNPNITTARGRIQVVGINQFKNAFAGRQNLMGAASKGRGFGTSKGFS</sequence>
<name>A0A2M7UYN4_9BACT</name>
<organism evidence="3 4">
    <name type="scientific">Candidatus Nealsonbacteria bacterium CG_4_10_14_0_2_um_filter_38_17</name>
    <dbReference type="NCBI Taxonomy" id="1974680"/>
    <lineage>
        <taxon>Bacteria</taxon>
        <taxon>Candidatus Nealsoniibacteriota</taxon>
    </lineage>
</organism>
<feature type="region of interest" description="Disordered" evidence="1">
    <location>
        <begin position="1"/>
        <end position="65"/>
    </location>
</feature>
<dbReference type="AlphaFoldDB" id="A0A2M7UYN4"/>
<dbReference type="EMBL" id="PFPB01000022">
    <property type="protein sequence ID" value="PIZ89091.1"/>
    <property type="molecule type" value="Genomic_DNA"/>
</dbReference>
<feature type="transmembrane region" description="Helical" evidence="2">
    <location>
        <begin position="68"/>
        <end position="91"/>
    </location>
</feature>
<keyword evidence="2" id="KW-0472">Membrane</keyword>
<feature type="compositionally biased region" description="Basic residues" evidence="1">
    <location>
        <begin position="49"/>
        <end position="58"/>
    </location>
</feature>
<reference evidence="4" key="1">
    <citation type="submission" date="2017-09" db="EMBL/GenBank/DDBJ databases">
        <title>Depth-based differentiation of microbial function through sediment-hosted aquifers and enrichment of novel symbionts in the deep terrestrial subsurface.</title>
        <authorList>
            <person name="Probst A.J."/>
            <person name="Ladd B."/>
            <person name="Jarett J.K."/>
            <person name="Geller-Mcgrath D.E."/>
            <person name="Sieber C.M.K."/>
            <person name="Emerson J.B."/>
            <person name="Anantharaman K."/>
            <person name="Thomas B.C."/>
            <person name="Malmstrom R."/>
            <person name="Stieglmeier M."/>
            <person name="Klingl A."/>
            <person name="Woyke T."/>
            <person name="Ryan C.M."/>
            <person name="Banfield J.F."/>
        </authorList>
    </citation>
    <scope>NUCLEOTIDE SEQUENCE [LARGE SCALE GENOMIC DNA]</scope>
</reference>
<feature type="compositionally biased region" description="Polar residues" evidence="1">
    <location>
        <begin position="1"/>
        <end position="12"/>
    </location>
</feature>
<evidence type="ECO:0000256" key="1">
    <source>
        <dbReference type="SAM" id="MobiDB-lite"/>
    </source>
</evidence>